<dbReference type="RefSeq" id="XP_636790.1">
    <property type="nucleotide sequence ID" value="XM_631698.1"/>
</dbReference>
<keyword evidence="9 14" id="KW-0472">Membrane</keyword>
<evidence type="ECO:0000256" key="5">
    <source>
        <dbReference type="ARBA" id="ARBA00022679"/>
    </source>
</evidence>
<evidence type="ECO:0000256" key="13">
    <source>
        <dbReference type="SAM" id="MobiDB-lite"/>
    </source>
</evidence>
<dbReference type="AlphaFoldDB" id="Q54J57"/>
<feature type="transmembrane region" description="Helical" evidence="14">
    <location>
        <begin position="507"/>
        <end position="529"/>
    </location>
</feature>
<feature type="transmembrane region" description="Helical" evidence="14">
    <location>
        <begin position="561"/>
        <end position="580"/>
    </location>
</feature>
<accession>Q54J57</accession>
<evidence type="ECO:0000256" key="11">
    <source>
        <dbReference type="ARBA" id="ARBA00023264"/>
    </source>
</evidence>
<dbReference type="HOGENOM" id="CLU_469665_0_0_1"/>
<evidence type="ECO:0000256" key="14">
    <source>
        <dbReference type="SAM" id="Phobius"/>
    </source>
</evidence>
<dbReference type="KEGG" id="ddi:DDB_G0288315"/>
<dbReference type="GO" id="GO:0016020">
    <property type="term" value="C:membrane"/>
    <property type="evidence" value="ECO:0007669"/>
    <property type="project" value="UniProtKB-SubCell"/>
</dbReference>
<dbReference type="eggNOG" id="KOG2895">
    <property type="taxonomic scope" value="Eukaryota"/>
</dbReference>
<keyword evidence="8" id="KW-0443">Lipid metabolism</keyword>
<feature type="compositionally biased region" description="Polar residues" evidence="13">
    <location>
        <begin position="86"/>
        <end position="103"/>
    </location>
</feature>
<keyword evidence="10" id="KW-0594">Phospholipid biosynthesis</keyword>
<dbReference type="EMBL" id="AAFI02000109">
    <property type="protein sequence ID" value="EAL63300.1"/>
    <property type="molecule type" value="Genomic_DNA"/>
</dbReference>
<evidence type="ECO:0000313" key="16">
    <source>
        <dbReference type="Proteomes" id="UP000002195"/>
    </source>
</evidence>
<evidence type="ECO:0000256" key="7">
    <source>
        <dbReference type="ARBA" id="ARBA00022989"/>
    </source>
</evidence>
<keyword evidence="4" id="KW-0444">Lipid biosynthesis</keyword>
<comment type="subcellular location">
    <subcellularLocation>
        <location evidence="1">Membrane</location>
        <topology evidence="1">Multi-pass membrane protein</topology>
    </subcellularLocation>
</comment>
<evidence type="ECO:0000256" key="8">
    <source>
        <dbReference type="ARBA" id="ARBA00023098"/>
    </source>
</evidence>
<dbReference type="PANTHER" id="PTHR31201:SF1">
    <property type="entry name" value="GLYCEROPHOSPHOCHOLINE ACYLTRANSFERASE 1"/>
    <property type="match status" value="1"/>
</dbReference>
<feature type="transmembrane region" description="Helical" evidence="14">
    <location>
        <begin position="478"/>
        <end position="501"/>
    </location>
</feature>
<dbReference type="InterPro" id="IPR021261">
    <property type="entry name" value="GPCAT"/>
</dbReference>
<dbReference type="PaxDb" id="44689-DDB0304379"/>
<sequence>MEVLASEISSNEKSAFTEEEDDYYEFSDSETDSLDYNLEDSSNDENSGDGDGDGGVVESDDNKNLKRRKRSKRPTTLGESNKDGETANSVSISAGTSKSNISSPLVDGADILSKPNSSPTSSSLSGSNSANGFLSDDDDLLLNGNEQLNENHNTNSTNGATNNNNNNNNNSGSNSPSHQQSSELPLLNLFQKFLNREAIKVLQQRHSAINNRLQRLKKVVDPKKLRERGKILKNEKEKIKSLIKLKKVQLDDHMNAPPFIRLLDKCAFTMGLIILMVSEFVLLKSPQLFYLWYTVLIFPLMAIRFVMYHREKYHYFMLDFCYLCQILLLFYLFGHQYILGEKVTPNLFKLVFALSNGPLAWGTIVWRNSLVFHDVDKLTSVFIHLCPPIVTYCLRWFPNVYPEQLACGGVECVLSFKEIFFVPFMVYAFWQVFYYIKTEVVDSDKLANDKEIMTSSRWMSVKQPHPIYRWCQKNGYNVSPVVILILVQMLYTLATCISLPFLIQSFWLHTVFMIYIFVTISWNGASYYFEVFSENYSSRLNSEFKHKHNKDQPLKITSIKAFLKFLALFLTSLIVYLKLIL</sequence>
<comment type="caution">
    <text evidence="15">The sequence shown here is derived from an EMBL/GenBank/DDBJ whole genome shotgun (WGS) entry which is preliminary data.</text>
</comment>
<keyword evidence="11" id="KW-1208">Phospholipid metabolism</keyword>
<keyword evidence="6 14" id="KW-0812">Transmembrane</keyword>
<evidence type="ECO:0000256" key="10">
    <source>
        <dbReference type="ARBA" id="ARBA00023209"/>
    </source>
</evidence>
<evidence type="ECO:0000256" key="6">
    <source>
        <dbReference type="ARBA" id="ARBA00022692"/>
    </source>
</evidence>
<evidence type="ECO:0000256" key="3">
    <source>
        <dbReference type="ARBA" id="ARBA00019082"/>
    </source>
</evidence>
<dbReference type="VEuPathDB" id="AmoebaDB:DDB_G0288315"/>
<dbReference type="PANTHER" id="PTHR31201">
    <property type="entry name" value="OS01G0585100 PROTEIN"/>
    <property type="match status" value="1"/>
</dbReference>
<keyword evidence="16" id="KW-1185">Reference proteome</keyword>
<dbReference type="GO" id="GO:0016746">
    <property type="term" value="F:acyltransferase activity"/>
    <property type="evidence" value="ECO:0007669"/>
    <property type="project" value="UniProtKB-KW"/>
</dbReference>
<feature type="compositionally biased region" description="Acidic residues" evidence="13">
    <location>
        <begin position="17"/>
        <end position="52"/>
    </location>
</feature>
<feature type="compositionally biased region" description="Low complexity" evidence="13">
    <location>
        <begin position="141"/>
        <end position="181"/>
    </location>
</feature>
<evidence type="ECO:0000256" key="9">
    <source>
        <dbReference type="ARBA" id="ARBA00023136"/>
    </source>
</evidence>
<protein>
    <recommendedName>
        <fullName evidence="3">Glycerophosphocholine acyltransferase 1</fullName>
    </recommendedName>
</protein>
<feature type="transmembrane region" description="Helical" evidence="14">
    <location>
        <begin position="418"/>
        <end position="436"/>
    </location>
</feature>
<feature type="transmembrane region" description="Helical" evidence="14">
    <location>
        <begin position="346"/>
        <end position="366"/>
    </location>
</feature>
<dbReference type="Pfam" id="PF10998">
    <property type="entry name" value="DUF2838"/>
    <property type="match status" value="1"/>
</dbReference>
<gene>
    <name evidence="15" type="ORF">DDB_G0288315</name>
</gene>
<dbReference type="GO" id="GO:0006656">
    <property type="term" value="P:phosphatidylcholine biosynthetic process"/>
    <property type="evidence" value="ECO:0000318"/>
    <property type="project" value="GO_Central"/>
</dbReference>
<name>Q54J57_DICDI</name>
<evidence type="ECO:0000256" key="4">
    <source>
        <dbReference type="ARBA" id="ARBA00022516"/>
    </source>
</evidence>
<evidence type="ECO:0000256" key="12">
    <source>
        <dbReference type="ARBA" id="ARBA00023315"/>
    </source>
</evidence>
<comment type="similarity">
    <text evidence="2">Belongs to the GPC1 family.</text>
</comment>
<dbReference type="Proteomes" id="UP000002195">
    <property type="component" value="Unassembled WGS sequence"/>
</dbReference>
<dbReference type="InParanoid" id="Q54J57"/>
<proteinExistence type="inferred from homology"/>
<reference evidence="15 16" key="1">
    <citation type="journal article" date="2005" name="Nature">
        <title>The genome of the social amoeba Dictyostelium discoideum.</title>
        <authorList>
            <consortium name="The Dictyostelium discoideum Sequencing Consortium"/>
            <person name="Eichinger L."/>
            <person name="Pachebat J.A."/>
            <person name="Glockner G."/>
            <person name="Rajandream M.A."/>
            <person name="Sucgang R."/>
            <person name="Berriman M."/>
            <person name="Song J."/>
            <person name="Olsen R."/>
            <person name="Szafranski K."/>
            <person name="Xu Q."/>
            <person name="Tunggal B."/>
            <person name="Kummerfeld S."/>
            <person name="Madera M."/>
            <person name="Konfortov B.A."/>
            <person name="Rivero F."/>
            <person name="Bankier A.T."/>
            <person name="Lehmann R."/>
            <person name="Hamlin N."/>
            <person name="Davies R."/>
            <person name="Gaudet P."/>
            <person name="Fey P."/>
            <person name="Pilcher K."/>
            <person name="Chen G."/>
            <person name="Saunders D."/>
            <person name="Sodergren E."/>
            <person name="Davis P."/>
            <person name="Kerhornou A."/>
            <person name="Nie X."/>
            <person name="Hall N."/>
            <person name="Anjard C."/>
            <person name="Hemphill L."/>
            <person name="Bason N."/>
            <person name="Farbrother P."/>
            <person name="Desany B."/>
            <person name="Just E."/>
            <person name="Morio T."/>
            <person name="Rost R."/>
            <person name="Churcher C."/>
            <person name="Cooper J."/>
            <person name="Haydock S."/>
            <person name="van Driessche N."/>
            <person name="Cronin A."/>
            <person name="Goodhead I."/>
            <person name="Muzny D."/>
            <person name="Mourier T."/>
            <person name="Pain A."/>
            <person name="Lu M."/>
            <person name="Harper D."/>
            <person name="Lindsay R."/>
            <person name="Hauser H."/>
            <person name="James K."/>
            <person name="Quiles M."/>
            <person name="Madan Babu M."/>
            <person name="Saito T."/>
            <person name="Buchrieser C."/>
            <person name="Wardroper A."/>
            <person name="Felder M."/>
            <person name="Thangavelu M."/>
            <person name="Johnson D."/>
            <person name="Knights A."/>
            <person name="Loulseged H."/>
            <person name="Mungall K."/>
            <person name="Oliver K."/>
            <person name="Price C."/>
            <person name="Quail M.A."/>
            <person name="Urushihara H."/>
            <person name="Hernandez J."/>
            <person name="Rabbinowitsch E."/>
            <person name="Steffen D."/>
            <person name="Sanders M."/>
            <person name="Ma J."/>
            <person name="Kohara Y."/>
            <person name="Sharp S."/>
            <person name="Simmonds M."/>
            <person name="Spiegler S."/>
            <person name="Tivey A."/>
            <person name="Sugano S."/>
            <person name="White B."/>
            <person name="Walker D."/>
            <person name="Woodward J."/>
            <person name="Winckler T."/>
            <person name="Tanaka Y."/>
            <person name="Shaulsky G."/>
            <person name="Schleicher M."/>
            <person name="Weinstock G."/>
            <person name="Rosenthal A."/>
            <person name="Cox E.C."/>
            <person name="Chisholm R.L."/>
            <person name="Gibbs R."/>
            <person name="Loomis W.F."/>
            <person name="Platzer M."/>
            <person name="Kay R.R."/>
            <person name="Williams J."/>
            <person name="Dear P.H."/>
            <person name="Noegel A.A."/>
            <person name="Barrell B."/>
            <person name="Kuspa A."/>
        </authorList>
    </citation>
    <scope>NUCLEOTIDE SEQUENCE [LARGE SCALE GENOMIC DNA]</scope>
    <source>
        <strain evidence="15 16">AX4</strain>
    </source>
</reference>
<dbReference type="PhylomeDB" id="Q54J57"/>
<feature type="transmembrane region" description="Helical" evidence="14">
    <location>
        <begin position="315"/>
        <end position="334"/>
    </location>
</feature>
<organism evidence="15 16">
    <name type="scientific">Dictyostelium discoideum</name>
    <name type="common">Social amoeba</name>
    <dbReference type="NCBI Taxonomy" id="44689"/>
    <lineage>
        <taxon>Eukaryota</taxon>
        <taxon>Amoebozoa</taxon>
        <taxon>Evosea</taxon>
        <taxon>Eumycetozoa</taxon>
        <taxon>Dictyostelia</taxon>
        <taxon>Dictyosteliales</taxon>
        <taxon>Dictyosteliaceae</taxon>
        <taxon>Dictyostelium</taxon>
    </lineage>
</organism>
<keyword evidence="12" id="KW-0012">Acyltransferase</keyword>
<feature type="region of interest" description="Disordered" evidence="13">
    <location>
        <begin position="1"/>
        <end position="181"/>
    </location>
</feature>
<dbReference type="SMR" id="Q54J57"/>
<dbReference type="dictyBase" id="DDB_G0288315"/>
<feature type="compositionally biased region" description="Low complexity" evidence="13">
    <location>
        <begin position="112"/>
        <end position="134"/>
    </location>
</feature>
<keyword evidence="5" id="KW-0808">Transferase</keyword>
<evidence type="ECO:0000256" key="2">
    <source>
        <dbReference type="ARBA" id="ARBA00006675"/>
    </source>
</evidence>
<dbReference type="GeneID" id="8626547"/>
<dbReference type="OMA" id="WKRRVPT"/>
<evidence type="ECO:0000313" key="15">
    <source>
        <dbReference type="EMBL" id="EAL63300.1"/>
    </source>
</evidence>
<evidence type="ECO:0000256" key="1">
    <source>
        <dbReference type="ARBA" id="ARBA00004141"/>
    </source>
</evidence>
<feature type="transmembrane region" description="Helical" evidence="14">
    <location>
        <begin position="262"/>
        <end position="283"/>
    </location>
</feature>
<feature type="transmembrane region" description="Helical" evidence="14">
    <location>
        <begin position="289"/>
        <end position="308"/>
    </location>
</feature>
<keyword evidence="7 14" id="KW-1133">Transmembrane helix</keyword>